<dbReference type="KEGG" id="tng:GSTEN00016582G001"/>
<protein>
    <submittedName>
        <fullName evidence="1">(spotted green pufferfish) hypothetical protein</fullName>
    </submittedName>
</protein>
<proteinExistence type="predicted"/>
<sequence>MNWQEREAEPQINTPISCSPGLPPTLSFDGVKRLLKGVGLLVTPLGFFWSGYGTIGAGKGCAPGTGESKQELSRMVRTT</sequence>
<organism evidence="1">
    <name type="scientific">Tetraodon nigroviridis</name>
    <name type="common">Spotted green pufferfish</name>
    <name type="synonym">Chelonodon nigroviridis</name>
    <dbReference type="NCBI Taxonomy" id="99883"/>
    <lineage>
        <taxon>Eukaryota</taxon>
        <taxon>Metazoa</taxon>
        <taxon>Chordata</taxon>
        <taxon>Craniata</taxon>
        <taxon>Vertebrata</taxon>
        <taxon>Euteleostomi</taxon>
        <taxon>Actinopterygii</taxon>
        <taxon>Neopterygii</taxon>
        <taxon>Teleostei</taxon>
        <taxon>Neoteleostei</taxon>
        <taxon>Acanthomorphata</taxon>
        <taxon>Eupercaria</taxon>
        <taxon>Tetraodontiformes</taxon>
        <taxon>Tetradontoidea</taxon>
        <taxon>Tetraodontidae</taxon>
        <taxon>Tetraodon</taxon>
    </lineage>
</organism>
<evidence type="ECO:0000313" key="1">
    <source>
        <dbReference type="EMBL" id="CAF98762.1"/>
    </source>
</evidence>
<reference evidence="1" key="1">
    <citation type="journal article" date="2004" name="Nature">
        <title>Genome duplication in the teleost fish Tetraodon nigroviridis reveals the early vertebrate proto-karyotype.</title>
        <authorList>
            <person name="Jaillon O."/>
            <person name="Aury J.-M."/>
            <person name="Brunet F."/>
            <person name="Petit J.-L."/>
            <person name="Stange-Thomann N."/>
            <person name="Mauceli E."/>
            <person name="Bouneau L."/>
            <person name="Fischer C."/>
            <person name="Ozouf-Costaz C."/>
            <person name="Bernot A."/>
            <person name="Nicaud S."/>
            <person name="Jaffe D."/>
            <person name="Fisher S."/>
            <person name="Lutfalla G."/>
            <person name="Dossat C."/>
            <person name="Segurens B."/>
            <person name="Dasilva C."/>
            <person name="Salanoubat M."/>
            <person name="Levy M."/>
            <person name="Boudet N."/>
            <person name="Castellano S."/>
            <person name="Anthouard V."/>
            <person name="Jubin C."/>
            <person name="Castelli V."/>
            <person name="Katinka M."/>
            <person name="Vacherie B."/>
            <person name="Biemont C."/>
            <person name="Skalli Z."/>
            <person name="Cattolico L."/>
            <person name="Poulain J."/>
            <person name="De Berardinis V."/>
            <person name="Cruaud C."/>
            <person name="Duprat S."/>
            <person name="Brottier P."/>
            <person name="Coutanceau J.-P."/>
            <person name="Gouzy J."/>
            <person name="Parra G."/>
            <person name="Lardier G."/>
            <person name="Chapple C."/>
            <person name="McKernan K.J."/>
            <person name="McEwan P."/>
            <person name="Bosak S."/>
            <person name="Kellis M."/>
            <person name="Volff J.-N."/>
            <person name="Guigo R."/>
            <person name="Zody M.C."/>
            <person name="Mesirov J."/>
            <person name="Lindblad-Toh K."/>
            <person name="Birren B."/>
            <person name="Nusbaum C."/>
            <person name="Kahn D."/>
            <person name="Robinson-Rechavi M."/>
            <person name="Laudet V."/>
            <person name="Schachter V."/>
            <person name="Quetier F."/>
            <person name="Saurin W."/>
            <person name="Scarpelli C."/>
            <person name="Wincker P."/>
            <person name="Lander E.S."/>
            <person name="Weissenbach J."/>
            <person name="Roest Crollius H."/>
        </authorList>
    </citation>
    <scope>NUCLEOTIDE SEQUENCE [LARGE SCALE GENOMIC DNA]</scope>
</reference>
<comment type="caution">
    <text evidence="1">The sequence shown here is derived from an EMBL/GenBank/DDBJ whole genome shotgun (WGS) entry which is preliminary data.</text>
</comment>
<reference evidence="1" key="2">
    <citation type="submission" date="2004-02" db="EMBL/GenBank/DDBJ databases">
        <authorList>
            <consortium name="Genoscope"/>
            <consortium name="Whitehead Institute Centre for Genome Research"/>
        </authorList>
    </citation>
    <scope>NUCLEOTIDE SEQUENCE</scope>
</reference>
<dbReference type="EMBL" id="CAAE01014565">
    <property type="protein sequence ID" value="CAF98762.1"/>
    <property type="molecule type" value="Genomic_DNA"/>
</dbReference>
<accession>Q4SKS0</accession>
<gene>
    <name evidence="1" type="ORF">GSTENG00016582001</name>
</gene>
<name>Q4SKS0_TETNG</name>
<dbReference type="AlphaFoldDB" id="Q4SKS0"/>